<evidence type="ECO:0000256" key="1">
    <source>
        <dbReference type="SAM" id="Coils"/>
    </source>
</evidence>
<feature type="region of interest" description="Disordered" evidence="2">
    <location>
        <begin position="243"/>
        <end position="276"/>
    </location>
</feature>
<dbReference type="EMBL" id="AZGZ01000023">
    <property type="protein sequence ID" value="KZZ88847.1"/>
    <property type="molecule type" value="Genomic_DNA"/>
</dbReference>
<reference evidence="3 4" key="1">
    <citation type="journal article" date="2016" name="Genome Biol. Evol.">
        <title>Divergent and convergent evolution of fungal pathogenicity.</title>
        <authorList>
            <person name="Shang Y."/>
            <person name="Xiao G."/>
            <person name="Zheng P."/>
            <person name="Cen K."/>
            <person name="Zhan S."/>
            <person name="Wang C."/>
        </authorList>
    </citation>
    <scope>NUCLEOTIDE SEQUENCE [LARGE SCALE GENOMIC DNA]</scope>
    <source>
        <strain evidence="3 4">ARSEF 7405</strain>
    </source>
</reference>
<accession>A0A167WHC9</accession>
<comment type="caution">
    <text evidence="3">The sequence shown here is derived from an EMBL/GenBank/DDBJ whole genome shotgun (WGS) entry which is preliminary data.</text>
</comment>
<sequence length="541" mass="63214">MTSKKEFLACVPCIVAGLHTIDDRCHKRGGRPCAACDGQQECTQIPKEFTKEKNAVLVMQQEYDDALNEFVKENCREEFDRLMVPLQKGLKDWFSEELERRQELEKQRREEEMRIEIEAQKAKQAEQEAQEIQRIKERDEFLREYLVNQKVLEDMVPPQRIAVTPQPLVVKIEGIERLLERLVESQEAMAAAMQRHADAAIENSKSWAKWFELEEKKHKHDDDMEGGRNDEVRKQAAEEQFAGDDNINDNDNGHDNMDLQQQPAPSLTTETHDEEEYGSGDYLFSTQLNASIGKGTQEQAPQPNQRTLYALAETDVAYEAETSIERFLRRAMRWHYFFTFSNDKVRTFIYNTLPEMRQDHVKSDMYERLLRSTTRQWKYESLKRMKNFVAKTIRSQKAAPGLGLMYINGHNHLHEYFCSTFSEDVFYYVFYWTKDVIDLEGSSDLGRWYAQQIFSNLAAKCKVYLSKVEGGEDDAVSYWEDIKSFWAAQGTNDKLAGVSKENFKERVEKVKNLANKKAKEQEMEKRRKHHAEFLVLGRPGQ</sequence>
<evidence type="ECO:0000313" key="3">
    <source>
        <dbReference type="EMBL" id="KZZ88847.1"/>
    </source>
</evidence>
<dbReference type="AlphaFoldDB" id="A0A167WHC9"/>
<dbReference type="Proteomes" id="UP000242877">
    <property type="component" value="Unassembled WGS sequence"/>
</dbReference>
<protein>
    <submittedName>
        <fullName evidence="3">Uncharacterized protein</fullName>
    </submittedName>
</protein>
<organism evidence="3 4">
    <name type="scientific">Ascosphaera apis ARSEF 7405</name>
    <dbReference type="NCBI Taxonomy" id="392613"/>
    <lineage>
        <taxon>Eukaryota</taxon>
        <taxon>Fungi</taxon>
        <taxon>Dikarya</taxon>
        <taxon>Ascomycota</taxon>
        <taxon>Pezizomycotina</taxon>
        <taxon>Eurotiomycetes</taxon>
        <taxon>Eurotiomycetidae</taxon>
        <taxon>Onygenales</taxon>
        <taxon>Ascosphaeraceae</taxon>
        <taxon>Ascosphaera</taxon>
    </lineage>
</organism>
<proteinExistence type="predicted"/>
<keyword evidence="1" id="KW-0175">Coiled coil</keyword>
<dbReference type="OrthoDB" id="5425043at2759"/>
<evidence type="ECO:0000313" key="4">
    <source>
        <dbReference type="Proteomes" id="UP000242877"/>
    </source>
</evidence>
<dbReference type="VEuPathDB" id="FungiDB:AAP_04639"/>
<feature type="compositionally biased region" description="Polar residues" evidence="2">
    <location>
        <begin position="259"/>
        <end position="269"/>
    </location>
</feature>
<name>A0A167WHC9_9EURO</name>
<gene>
    <name evidence="3" type="ORF">AAP_04639</name>
</gene>
<evidence type="ECO:0000256" key="2">
    <source>
        <dbReference type="SAM" id="MobiDB-lite"/>
    </source>
</evidence>
<feature type="coiled-coil region" evidence="1">
    <location>
        <begin position="94"/>
        <end position="138"/>
    </location>
</feature>
<keyword evidence="4" id="KW-1185">Reference proteome</keyword>